<dbReference type="GO" id="GO:0005789">
    <property type="term" value="C:endoplasmic reticulum membrane"/>
    <property type="evidence" value="ECO:0007669"/>
    <property type="project" value="TreeGrafter"/>
</dbReference>
<keyword evidence="1" id="KW-0472">Membrane</keyword>
<dbReference type="InterPro" id="IPR037997">
    <property type="entry name" value="Dgk1-like"/>
</dbReference>
<dbReference type="GO" id="GO:0006654">
    <property type="term" value="P:phosphatidic acid biosynthetic process"/>
    <property type="evidence" value="ECO:0007669"/>
    <property type="project" value="TreeGrafter"/>
</dbReference>
<dbReference type="OrthoDB" id="5673at2759"/>
<feature type="transmembrane region" description="Helical" evidence="1">
    <location>
        <begin position="254"/>
        <end position="271"/>
    </location>
</feature>
<keyword evidence="1" id="KW-0812">Transmembrane</keyword>
<feature type="transmembrane region" description="Helical" evidence="1">
    <location>
        <begin position="224"/>
        <end position="242"/>
    </location>
</feature>
<evidence type="ECO:0008006" key="4">
    <source>
        <dbReference type="Google" id="ProtNLM"/>
    </source>
</evidence>
<dbReference type="GO" id="GO:0004143">
    <property type="term" value="F:ATP-dependent diacylglycerol kinase activity"/>
    <property type="evidence" value="ECO:0007669"/>
    <property type="project" value="InterPro"/>
</dbReference>
<protein>
    <recommendedName>
        <fullName evidence="4">Phosphatidate cytidylyltransferase</fullName>
    </recommendedName>
</protein>
<proteinExistence type="predicted"/>
<feature type="transmembrane region" description="Helical" evidence="1">
    <location>
        <begin position="184"/>
        <end position="204"/>
    </location>
</feature>
<dbReference type="AlphaFoldDB" id="A0A4Y7PIU7"/>
<reference evidence="2 3" key="1">
    <citation type="submission" date="2018-06" db="EMBL/GenBank/DDBJ databases">
        <title>A transcriptomic atlas of mushroom development highlights an independent origin of complex multicellularity.</title>
        <authorList>
            <consortium name="DOE Joint Genome Institute"/>
            <person name="Krizsan K."/>
            <person name="Almasi E."/>
            <person name="Merenyi Z."/>
            <person name="Sahu N."/>
            <person name="Viragh M."/>
            <person name="Koszo T."/>
            <person name="Mondo S."/>
            <person name="Kiss B."/>
            <person name="Balint B."/>
            <person name="Kues U."/>
            <person name="Barry K."/>
            <person name="Hegedus J.C."/>
            <person name="Henrissat B."/>
            <person name="Johnson J."/>
            <person name="Lipzen A."/>
            <person name="Ohm R."/>
            <person name="Nagy I."/>
            <person name="Pangilinan J."/>
            <person name="Yan J."/>
            <person name="Xiong Y."/>
            <person name="Grigoriev I.V."/>
            <person name="Hibbett D.S."/>
            <person name="Nagy L.G."/>
        </authorList>
    </citation>
    <scope>NUCLEOTIDE SEQUENCE [LARGE SCALE GENOMIC DNA]</scope>
    <source>
        <strain evidence="2 3">SZMC22713</strain>
    </source>
</reference>
<gene>
    <name evidence="2" type="ORF">BD410DRAFT_733364</name>
</gene>
<dbReference type="STRING" id="50990.A0A4Y7PIU7"/>
<dbReference type="PANTHER" id="PTHR31303">
    <property type="entry name" value="CTP-DEPENDENT DIACYLGLYCEROL KINASE 1"/>
    <property type="match status" value="1"/>
</dbReference>
<keyword evidence="1" id="KW-1133">Transmembrane helix</keyword>
<dbReference type="VEuPathDB" id="FungiDB:BD410DRAFT_733364"/>
<evidence type="ECO:0000256" key="1">
    <source>
        <dbReference type="SAM" id="Phobius"/>
    </source>
</evidence>
<evidence type="ECO:0000313" key="3">
    <source>
        <dbReference type="Proteomes" id="UP000294933"/>
    </source>
</evidence>
<sequence>MSLGLGAVVRELTDAPQKTRRRGADHKPATQDKIDWEVPRKVLHSSIGFLVLPLYISHSSVHVVIVYLSVAFAVIGITDIIRLRYPSVARTYERFLGFLMRDSEKNSTNGVIWYLLGAIIVLSLYPLDIAVVSILILSWCDTAASTFGRMYGRRTSPLPQSLSIPLGFAALTLPLPFARRKSVAGFLGGAVTGSLIAVSFWGWVAPMGEAVPAWSWSSAEWVGSAAGLGIVSVVTGVVAGVSEALDVGNLDDNLTLPVIAGGAMWGFFKLLDWLTTSPISS</sequence>
<feature type="transmembrane region" description="Helical" evidence="1">
    <location>
        <begin position="111"/>
        <end position="138"/>
    </location>
</feature>
<evidence type="ECO:0000313" key="2">
    <source>
        <dbReference type="EMBL" id="TDL14998.1"/>
    </source>
</evidence>
<feature type="transmembrane region" description="Helical" evidence="1">
    <location>
        <begin position="158"/>
        <end position="177"/>
    </location>
</feature>
<dbReference type="EMBL" id="ML170296">
    <property type="protein sequence ID" value="TDL14998.1"/>
    <property type="molecule type" value="Genomic_DNA"/>
</dbReference>
<dbReference type="Proteomes" id="UP000294933">
    <property type="component" value="Unassembled WGS sequence"/>
</dbReference>
<accession>A0A4Y7PIU7</accession>
<organism evidence="2 3">
    <name type="scientific">Rickenella mellea</name>
    <dbReference type="NCBI Taxonomy" id="50990"/>
    <lineage>
        <taxon>Eukaryota</taxon>
        <taxon>Fungi</taxon>
        <taxon>Dikarya</taxon>
        <taxon>Basidiomycota</taxon>
        <taxon>Agaricomycotina</taxon>
        <taxon>Agaricomycetes</taxon>
        <taxon>Hymenochaetales</taxon>
        <taxon>Rickenellaceae</taxon>
        <taxon>Rickenella</taxon>
    </lineage>
</organism>
<name>A0A4Y7PIU7_9AGAM</name>
<feature type="transmembrane region" description="Helical" evidence="1">
    <location>
        <begin position="64"/>
        <end position="85"/>
    </location>
</feature>
<dbReference type="PANTHER" id="PTHR31303:SF1">
    <property type="entry name" value="CTP-DEPENDENT DIACYLGLYCEROL KINASE 1"/>
    <property type="match status" value="1"/>
</dbReference>
<keyword evidence="3" id="KW-1185">Reference proteome</keyword>